<dbReference type="EMBL" id="JAEDAH010000102">
    <property type="protein sequence ID" value="MCA6065201.1"/>
    <property type="molecule type" value="Genomic_DNA"/>
</dbReference>
<gene>
    <name evidence="2" type="ORF">I9W95_16515</name>
</gene>
<proteinExistence type="predicted"/>
<name>A0ABS7ZTV7_9GAMM</name>
<dbReference type="RefSeq" id="WP_225676913.1">
    <property type="nucleotide sequence ID" value="NZ_JAEDAH010000102.1"/>
</dbReference>
<feature type="domain" description="Cupin type-2" evidence="1">
    <location>
        <begin position="36"/>
        <end position="103"/>
    </location>
</feature>
<dbReference type="InterPro" id="IPR013096">
    <property type="entry name" value="Cupin_2"/>
</dbReference>
<keyword evidence="3" id="KW-1185">Reference proteome</keyword>
<dbReference type="SUPFAM" id="SSF51182">
    <property type="entry name" value="RmlC-like cupins"/>
    <property type="match status" value="1"/>
</dbReference>
<dbReference type="Pfam" id="PF07883">
    <property type="entry name" value="Cupin_2"/>
    <property type="match status" value="1"/>
</dbReference>
<accession>A0ABS7ZTV7</accession>
<evidence type="ECO:0000313" key="3">
    <source>
        <dbReference type="Proteomes" id="UP000714380"/>
    </source>
</evidence>
<organism evidence="2 3">
    <name type="scientific">Thalassolituus marinus</name>
    <dbReference type="NCBI Taxonomy" id="671053"/>
    <lineage>
        <taxon>Bacteria</taxon>
        <taxon>Pseudomonadati</taxon>
        <taxon>Pseudomonadota</taxon>
        <taxon>Gammaproteobacteria</taxon>
        <taxon>Oceanospirillales</taxon>
        <taxon>Oceanospirillaceae</taxon>
        <taxon>Thalassolituus</taxon>
    </lineage>
</organism>
<dbReference type="Gene3D" id="2.60.120.10">
    <property type="entry name" value="Jelly Rolls"/>
    <property type="match status" value="1"/>
</dbReference>
<dbReference type="CDD" id="cd06981">
    <property type="entry name" value="cupin_reut_a1446"/>
    <property type="match status" value="1"/>
</dbReference>
<sequence>MAENLLADLSDARQTEQFTQLLQRPGLRIERIVSRGQCSPPDDWYDQNEHEWVLLLQGAAELMLADGSVIRLTAGDHVYLPAHEKHRVHWTDPQQDTVWLAVFHH</sequence>
<reference evidence="2 3" key="1">
    <citation type="submission" date="2020-12" db="EMBL/GenBank/DDBJ databases">
        <title>Novel Thalassolituus-related marine hydrocarbonoclastic bacteria mediated algae-derived hydrocarbons mineralization in twilight zone of the northern South China Sea.</title>
        <authorList>
            <person name="Dong C."/>
        </authorList>
    </citation>
    <scope>NUCLEOTIDE SEQUENCE [LARGE SCALE GENOMIC DNA]</scope>
    <source>
        <strain evidence="2 3">IMCC1826</strain>
    </source>
</reference>
<comment type="caution">
    <text evidence="2">The sequence shown here is derived from an EMBL/GenBank/DDBJ whole genome shotgun (WGS) entry which is preliminary data.</text>
</comment>
<protein>
    <submittedName>
        <fullName evidence="2">Cupin domain-containing protein</fullName>
    </submittedName>
</protein>
<dbReference type="InterPro" id="IPR011051">
    <property type="entry name" value="RmlC_Cupin_sf"/>
</dbReference>
<dbReference type="Proteomes" id="UP000714380">
    <property type="component" value="Unassembled WGS sequence"/>
</dbReference>
<evidence type="ECO:0000259" key="1">
    <source>
        <dbReference type="Pfam" id="PF07883"/>
    </source>
</evidence>
<dbReference type="InterPro" id="IPR014710">
    <property type="entry name" value="RmlC-like_jellyroll"/>
</dbReference>
<evidence type="ECO:0000313" key="2">
    <source>
        <dbReference type="EMBL" id="MCA6065201.1"/>
    </source>
</evidence>